<feature type="region of interest" description="Disordered" evidence="2">
    <location>
        <begin position="992"/>
        <end position="1318"/>
    </location>
</feature>
<comment type="similarity">
    <text evidence="1">Belongs to the FAM135 family.</text>
</comment>
<dbReference type="KEGG" id="foc:113218365"/>
<feature type="compositionally biased region" description="Polar residues" evidence="2">
    <location>
        <begin position="674"/>
        <end position="693"/>
    </location>
</feature>
<feature type="compositionally biased region" description="Low complexity" evidence="2">
    <location>
        <begin position="1060"/>
        <end position="1069"/>
    </location>
</feature>
<dbReference type="InterPro" id="IPR029058">
    <property type="entry name" value="AB_hydrolase_fold"/>
</dbReference>
<accession>A0A6J1TSL1</accession>
<dbReference type="PANTHER" id="PTHR12482">
    <property type="entry name" value="LIPASE ROG1-RELATED-RELATED"/>
    <property type="match status" value="1"/>
</dbReference>
<feature type="compositionally biased region" description="Low complexity" evidence="2">
    <location>
        <begin position="1152"/>
        <end position="1175"/>
    </location>
</feature>
<feature type="compositionally biased region" description="Pro residues" evidence="2">
    <location>
        <begin position="1070"/>
        <end position="1089"/>
    </location>
</feature>
<sequence length="1680" mass="181777">MTELQALVEFSVELYKFYNVDLFQRGYYQVRCTLRTSPKLPVRVDVSLPPRKSGREPRSPRERVEVIFPACTVDGTAVSKTFHILYRNDEVVLDDVMLFRAFILVDSHKIEETLERADFTLVVELWFTDEPFGPDQQRCIESVCTRTLRLHFLPTRGLHDHVPLLFDYSHLAAVTLTVHAALVALHQPHVKRSILHYVQSCNPRSTKPWLGASQRLNLRHPSGNKNEPAFFGNLSSGGATKCASGGSSRLAHARHVHQEVCSLLLAAYEALQTRLVKYMKLLPKWQQSPVQTKDCLQRFNTLSDFAKECHRTLAGSGEHRAEQPRRYGHGYEYREHRGVDVEEEFAALANKDIAQLCAENIMLWQKFLDAFTLKEPVHQHLSKVHHQLRVRRFAEAFFVLDNPRHSAAGCYDANYQNYLAVSEMARRSRYLASLPPLPIQCVETDGDIATLPIIFEDQYQEVDEFARRRSAAGLSGLGRGDESKQPVRAGHGAAPLASHDDCSCGISAILESRANKRSGSTTTTLASNSTQSTADLVGVGEQSELQDDNVIKATLTLQPHRGQGGHGQPPDQTATLPVRGATANARSARHSKSLDQLRSLQANGVANGTANGAPSRHGQGRSGTSHGHKTEAWASEPVVDVDVPGSKSSECLAGLGGGLGMDNGLPPPPPRFRATSNDQDGGGSSTESISDSPPQAPLVRLSNGTYRRLETSASVPYDLSGQGGHQVAVPESPLPDDLPGLPPSRSTVSLPGALADEGLGLGVLQDELTAALHGFHIDEDCRPLPLPPRRAASCESMPNLTDMIRDPESNLLLPPSDPVSPTSPIINGKVPADRSSSSVSLSVNGEGDREGDGDVTSEQSGWVSHSSRRSSRDASSGQLSPDTDREMAVVSLQAMSRVRAAPAVGAASRLAGRRAEAPAREVSGELLRARLKELAQVSRVRHRGPLPLPDVAPEQAGQTVPDLVAKNLPEQHTMFPFPDLVSSNSPLLPPVWFANPTSSGDPPPPAPGSVSPPSPAPGRSLRPAPIAVIEPAFDDEELQLPPPSMFSDDPPPPEPFRDVALAAESSSSALPPPNLVDIPPPSPPLPAVPPSTLSRRSSTGVGAKMSPSLSSPALPVETLSPGPCSPLGDIRGETPPRSHSQRVSPSMGVRAKLTASASGSLSGSGSGSKSLLLRRLSPRPAVRHAHDQGDQPQGERPVPAKRHKIPAPLTLEPGAGPADGMYHTLPTPGRAAHGQARGTCIDKRPWRRPIPITSGVDPPSPALTSTPASTPASKHKTKVKREIQSGNYKFQKLSSQSTSSSASNSSSTSSSSSHASRKTELTMLAVQATVQPEPTPAPQAEEPQDLQDQDQQLILSGSDYEAIVSFAKAKEEFKRQMNFSGMIYSDFATLASTLPYFYMSDSCRLYSPSGLHLVVCVHGLSGNSYDLRLVKAFLELGLPGSNLEFIMSERNSCDTQTDFDTMGDRLVTEILYYVDTVGLNPSRISFVGHSLGNVIIRAALAKPRMKPLLGRLHTFLSLVGPHLGTLYNSSGLVNMGVWLLSRLKGSDSIVQLSCRDAPDLRQTFMYKLSQVSNLHLFKNVLLCGSSQDRYVPLHSARIELCKAAVKDSSVQGTAYREMVQNILHPIINNPDVTFVRYDVHHSFSAHTADALIGRAAHIAVLDSEKFLEKFLMVVGLKYFR</sequence>
<feature type="region of interest" description="Disordered" evidence="2">
    <location>
        <begin position="474"/>
        <end position="498"/>
    </location>
</feature>
<dbReference type="OrthoDB" id="273452at2759"/>
<dbReference type="RefSeq" id="XP_026294464.1">
    <property type="nucleotide sequence ID" value="XM_026438679.2"/>
</dbReference>
<dbReference type="InterPro" id="IPR022122">
    <property type="entry name" value="DUF3657"/>
</dbReference>
<gene>
    <name evidence="4" type="primary">LOC113218365</name>
</gene>
<reference evidence="4" key="1">
    <citation type="submission" date="2025-08" db="UniProtKB">
        <authorList>
            <consortium name="RefSeq"/>
        </authorList>
    </citation>
    <scope>IDENTIFICATION</scope>
    <source>
        <tissue evidence="4">Whole organism</tissue>
    </source>
</reference>
<feature type="region of interest" description="Disordered" evidence="2">
    <location>
        <begin position="715"/>
        <end position="751"/>
    </location>
</feature>
<name>A0A6J1TSL1_FRAOC</name>
<feature type="region of interest" description="Disordered" evidence="2">
    <location>
        <begin position="800"/>
        <end position="884"/>
    </location>
</feature>
<dbReference type="Pfam" id="PF05057">
    <property type="entry name" value="DUF676"/>
    <property type="match status" value="1"/>
</dbReference>
<evidence type="ECO:0000256" key="2">
    <source>
        <dbReference type="SAM" id="MobiDB-lite"/>
    </source>
</evidence>
<feature type="compositionally biased region" description="Low complexity" evidence="2">
    <location>
        <begin position="1294"/>
        <end position="1314"/>
    </location>
</feature>
<evidence type="ECO:0000256" key="1">
    <source>
        <dbReference type="ARBA" id="ARBA00007949"/>
    </source>
</evidence>
<dbReference type="InterPro" id="IPR044294">
    <property type="entry name" value="Lipase-like"/>
</dbReference>
<dbReference type="Proteomes" id="UP000504606">
    <property type="component" value="Unplaced"/>
</dbReference>
<dbReference type="GeneID" id="113218365"/>
<feature type="compositionally biased region" description="Low complexity" evidence="2">
    <location>
        <begin position="602"/>
        <end position="613"/>
    </location>
</feature>
<dbReference type="InterPro" id="IPR007751">
    <property type="entry name" value="DUF676_lipase-like"/>
</dbReference>
<feature type="compositionally biased region" description="Low complexity" evidence="2">
    <location>
        <begin position="1262"/>
        <end position="1272"/>
    </location>
</feature>
<feature type="compositionally biased region" description="Pro residues" evidence="2">
    <location>
        <begin position="1001"/>
        <end position="1016"/>
    </location>
</feature>
<feature type="region of interest" description="Disordered" evidence="2">
    <location>
        <begin position="559"/>
        <end position="699"/>
    </location>
</feature>
<evidence type="ECO:0000313" key="4">
    <source>
        <dbReference type="RefSeq" id="XP_026294464.1"/>
    </source>
</evidence>
<evidence type="ECO:0000313" key="3">
    <source>
        <dbReference type="Proteomes" id="UP000504606"/>
    </source>
</evidence>
<proteinExistence type="inferred from homology"/>
<dbReference type="SUPFAM" id="SSF53474">
    <property type="entry name" value="alpha/beta-Hydrolases"/>
    <property type="match status" value="1"/>
</dbReference>
<dbReference type="Gene3D" id="3.40.50.1820">
    <property type="entry name" value="alpha/beta hydrolase"/>
    <property type="match status" value="1"/>
</dbReference>
<dbReference type="Pfam" id="PF12394">
    <property type="entry name" value="DUF3657"/>
    <property type="match status" value="1"/>
</dbReference>
<feature type="compositionally biased region" description="Pro residues" evidence="2">
    <location>
        <begin position="1040"/>
        <end position="1054"/>
    </location>
</feature>
<organism evidence="3 4">
    <name type="scientific">Frankliniella occidentalis</name>
    <name type="common">Western flower thrips</name>
    <name type="synonym">Euthrips occidentalis</name>
    <dbReference type="NCBI Taxonomy" id="133901"/>
    <lineage>
        <taxon>Eukaryota</taxon>
        <taxon>Metazoa</taxon>
        <taxon>Ecdysozoa</taxon>
        <taxon>Arthropoda</taxon>
        <taxon>Hexapoda</taxon>
        <taxon>Insecta</taxon>
        <taxon>Pterygota</taxon>
        <taxon>Neoptera</taxon>
        <taxon>Paraneoptera</taxon>
        <taxon>Thysanoptera</taxon>
        <taxon>Terebrantia</taxon>
        <taxon>Thripoidea</taxon>
        <taxon>Thripidae</taxon>
        <taxon>Frankliniella</taxon>
    </lineage>
</organism>
<protein>
    <submittedName>
        <fullName evidence="4">Uncharacterized protein LOC113218365 isoform X1</fullName>
    </submittedName>
</protein>
<dbReference type="PANTHER" id="PTHR12482:SF5">
    <property type="entry name" value="DUF676 DOMAIN-CONTAINING PROTEIN"/>
    <property type="match status" value="1"/>
</dbReference>
<keyword evidence="3" id="KW-1185">Reference proteome</keyword>